<protein>
    <submittedName>
        <fullName evidence="4">HET-domain-containing protein</fullName>
    </submittedName>
</protein>
<dbReference type="GeneID" id="92080754"/>
<dbReference type="InterPro" id="IPR058525">
    <property type="entry name" value="DUF8212"/>
</dbReference>
<dbReference type="Gene3D" id="3.30.160.60">
    <property type="entry name" value="Classic Zinc Finger"/>
    <property type="match status" value="1"/>
</dbReference>
<evidence type="ECO:0000259" key="3">
    <source>
        <dbReference type="Pfam" id="PF26640"/>
    </source>
</evidence>
<dbReference type="RefSeq" id="XP_066697183.1">
    <property type="nucleotide sequence ID" value="XM_066847692.1"/>
</dbReference>
<organism evidence="4 5">
    <name type="scientific">Apiospora aurea</name>
    <dbReference type="NCBI Taxonomy" id="335848"/>
    <lineage>
        <taxon>Eukaryota</taxon>
        <taxon>Fungi</taxon>
        <taxon>Dikarya</taxon>
        <taxon>Ascomycota</taxon>
        <taxon>Pezizomycotina</taxon>
        <taxon>Sordariomycetes</taxon>
        <taxon>Xylariomycetidae</taxon>
        <taxon>Amphisphaeriales</taxon>
        <taxon>Apiosporaceae</taxon>
        <taxon>Apiospora</taxon>
    </lineage>
</organism>
<sequence length="792" mass="89149">MRLLNTSTFQLRRLTEGELAPPYAALSHCWGTDEVVYDDLQNTSIDWSQKHGFRKLMGACAEAVRNHQLDWLWADTVCVDRSSSAELSESINSMCRWYRNCRICLAYVGDACSSSSIEDALGKSQWMRRSWTLIELIAPRQLHFFSADWSWIGTKDSLISTLSRITQIDQAVLEDADSMSDVSIGKRMSWAAQRTASRVEDVAYSLLGIFGLSMPVVYGEGERAFMRLQEELLRTLDDASLFAWKATDDQQYRGLLARSPSEFEHFRLLKSAATSWRLPAALRLAYTSPTLTCSLGPDGFHEEVRLPLSVVSNMSQSYGSLGIKLCMWNGCLVRSSPQQLFYVSGEITTGTQEVPVSRDVDARASKLISQSKTNELQQHNINAFQSHPGSALSNRGFLTSFQPAMKDYERQAGDGETDSELTGPVWSTGAGSSTGMDIRPETPLSCTMAEEETSNSTPRCHHSSPSPCPEDDDSDHSGDYESYLFLSPAMEGGALKLDPPFAELADALANLALERFTSWLTDYWASYTSAQGTDTTPSSKRLKAKCFSEHTKVETRELAGEDDTVIVETPGSSLFACPYYVQDKIQHLHCLTRTDIRTIRDLKQHLWTAHRQPYYCPTCSRTFSRASMRDQHIKDRTCSLQEWNGPPQGLSETRLQKLAKRCKPGTPETYQWFEIWNLVNTPKAADVPSPQNAPWTPYLTGKLESAICIARDFWAQKGQSVIAEFLTQMNLRDYYNVRDEERNLATLYQVTLDSVIDQLVQLFQDDEGQHIESNTSLRNLLSSLRGFCSKWM</sequence>
<dbReference type="Pfam" id="PF06985">
    <property type="entry name" value="HET"/>
    <property type="match status" value="1"/>
</dbReference>
<keyword evidence="5" id="KW-1185">Reference proteome</keyword>
<reference evidence="4 5" key="1">
    <citation type="submission" date="2023-01" db="EMBL/GenBank/DDBJ databases">
        <title>Analysis of 21 Apiospora genomes using comparative genomics revels a genus with tremendous synthesis potential of carbohydrate active enzymes and secondary metabolites.</title>
        <authorList>
            <person name="Sorensen T."/>
        </authorList>
    </citation>
    <scope>NUCLEOTIDE SEQUENCE [LARGE SCALE GENOMIC DNA]</scope>
    <source>
        <strain evidence="4 5">CBS 24483</strain>
    </source>
</reference>
<dbReference type="PANTHER" id="PTHR10622">
    <property type="entry name" value="HET DOMAIN-CONTAINING PROTEIN"/>
    <property type="match status" value="1"/>
</dbReference>
<dbReference type="Proteomes" id="UP001391051">
    <property type="component" value="Unassembled WGS sequence"/>
</dbReference>
<evidence type="ECO:0000256" key="1">
    <source>
        <dbReference type="SAM" id="MobiDB-lite"/>
    </source>
</evidence>
<comment type="caution">
    <text evidence="4">The sequence shown here is derived from an EMBL/GenBank/DDBJ whole genome shotgun (WGS) entry which is preliminary data.</text>
</comment>
<evidence type="ECO:0000259" key="2">
    <source>
        <dbReference type="Pfam" id="PF06985"/>
    </source>
</evidence>
<dbReference type="Pfam" id="PF26640">
    <property type="entry name" value="DUF8212"/>
    <property type="match status" value="1"/>
</dbReference>
<gene>
    <name evidence="4" type="ORF">PG986_011470</name>
</gene>
<dbReference type="EMBL" id="JAQQWE010000007">
    <property type="protein sequence ID" value="KAK7947149.1"/>
    <property type="molecule type" value="Genomic_DNA"/>
</dbReference>
<feature type="domain" description="DUF8212" evidence="3">
    <location>
        <begin position="223"/>
        <end position="250"/>
    </location>
</feature>
<name>A0ABR1Q563_9PEZI</name>
<dbReference type="InterPro" id="IPR010730">
    <property type="entry name" value="HET"/>
</dbReference>
<evidence type="ECO:0000313" key="5">
    <source>
        <dbReference type="Proteomes" id="UP001391051"/>
    </source>
</evidence>
<feature type="domain" description="Heterokaryon incompatibility" evidence="2">
    <location>
        <begin position="23"/>
        <end position="115"/>
    </location>
</feature>
<accession>A0ABR1Q563</accession>
<dbReference type="PANTHER" id="PTHR10622:SF10">
    <property type="entry name" value="HET DOMAIN-CONTAINING PROTEIN"/>
    <property type="match status" value="1"/>
</dbReference>
<evidence type="ECO:0000313" key="4">
    <source>
        <dbReference type="EMBL" id="KAK7947149.1"/>
    </source>
</evidence>
<proteinExistence type="predicted"/>
<feature type="region of interest" description="Disordered" evidence="1">
    <location>
        <begin position="412"/>
        <end position="480"/>
    </location>
</feature>